<comment type="caution">
    <text evidence="3">The sequence shown here is derived from an EMBL/GenBank/DDBJ whole genome shotgun (WGS) entry which is preliminary data.</text>
</comment>
<dbReference type="InterPro" id="IPR009061">
    <property type="entry name" value="DNA-bd_dom_put_sf"/>
</dbReference>
<dbReference type="Proteomes" id="UP000696931">
    <property type="component" value="Unassembled WGS sequence"/>
</dbReference>
<evidence type="ECO:0000313" key="4">
    <source>
        <dbReference type="Proteomes" id="UP000696931"/>
    </source>
</evidence>
<dbReference type="InterPro" id="IPR041657">
    <property type="entry name" value="HTH_17"/>
</dbReference>
<dbReference type="AlphaFoldDB" id="A0A933SE92"/>
<dbReference type="Pfam" id="PF12728">
    <property type="entry name" value="HTH_17"/>
    <property type="match status" value="1"/>
</dbReference>
<sequence>MNQNEPLLRPAQVAELLGVTRSRVYQLIAAGTIPVVRVGGAIRIPQAAWEEWLKRRSEEAMSSLVGSRSTDRRSPGR</sequence>
<proteinExistence type="predicted"/>
<name>A0A933SE92_UNCEI</name>
<evidence type="ECO:0000313" key="3">
    <source>
        <dbReference type="EMBL" id="MBI5169761.1"/>
    </source>
</evidence>
<protein>
    <submittedName>
        <fullName evidence="3">Helix-turn-helix domain-containing protein</fullName>
    </submittedName>
</protein>
<organism evidence="3 4">
    <name type="scientific">Eiseniibacteriota bacterium</name>
    <dbReference type="NCBI Taxonomy" id="2212470"/>
    <lineage>
        <taxon>Bacteria</taxon>
        <taxon>Candidatus Eiseniibacteriota</taxon>
    </lineage>
</organism>
<dbReference type="EMBL" id="JACRIW010000067">
    <property type="protein sequence ID" value="MBI5169761.1"/>
    <property type="molecule type" value="Genomic_DNA"/>
</dbReference>
<evidence type="ECO:0000256" key="1">
    <source>
        <dbReference type="SAM" id="MobiDB-lite"/>
    </source>
</evidence>
<dbReference type="InterPro" id="IPR010093">
    <property type="entry name" value="SinI_DNA-bd"/>
</dbReference>
<feature type="region of interest" description="Disordered" evidence="1">
    <location>
        <begin position="57"/>
        <end position="77"/>
    </location>
</feature>
<accession>A0A933SE92</accession>
<reference evidence="3" key="1">
    <citation type="submission" date="2020-07" db="EMBL/GenBank/DDBJ databases">
        <title>Huge and variable diversity of episymbiotic CPR bacteria and DPANN archaea in groundwater ecosystems.</title>
        <authorList>
            <person name="He C.Y."/>
            <person name="Keren R."/>
            <person name="Whittaker M."/>
            <person name="Farag I.F."/>
            <person name="Doudna J."/>
            <person name="Cate J.H.D."/>
            <person name="Banfield J.F."/>
        </authorList>
    </citation>
    <scope>NUCLEOTIDE SEQUENCE</scope>
    <source>
        <strain evidence="3">NC_groundwater_1813_Pr3_B-0.1um_71_17</strain>
    </source>
</reference>
<dbReference type="SUPFAM" id="SSF46955">
    <property type="entry name" value="Putative DNA-binding domain"/>
    <property type="match status" value="1"/>
</dbReference>
<gene>
    <name evidence="3" type="ORF">HZA61_09760</name>
</gene>
<dbReference type="GO" id="GO:0003677">
    <property type="term" value="F:DNA binding"/>
    <property type="evidence" value="ECO:0007669"/>
    <property type="project" value="InterPro"/>
</dbReference>
<evidence type="ECO:0000259" key="2">
    <source>
        <dbReference type="Pfam" id="PF12728"/>
    </source>
</evidence>
<feature type="domain" description="Helix-turn-helix" evidence="2">
    <location>
        <begin position="7"/>
        <end position="57"/>
    </location>
</feature>
<dbReference type="NCBIfam" id="TIGR01764">
    <property type="entry name" value="excise"/>
    <property type="match status" value="1"/>
</dbReference>